<sequence precursor="true">MGVILTAGLANARRAGDRADYQEKNDHALPAGTINILAATNAKLTDAALLEALMIMTEAKAAVLSEYGIKSAVSGLVATGTGTDCATLACGEGPPLRWCGKHVLFGEMLGRAVMEALSSSIAWEVNR</sequence>
<dbReference type="Proteomes" id="UP000006250">
    <property type="component" value="Unassembled WGS sequence"/>
</dbReference>
<keyword evidence="2" id="KW-1185">Reference proteome</keyword>
<reference evidence="1 2" key="1">
    <citation type="submission" date="2010-08" db="EMBL/GenBank/DDBJ databases">
        <title>The draft genome of Desulfovibrio fructosovorans JJ.</title>
        <authorList>
            <consortium name="US DOE Joint Genome Institute (JGI-PGF)"/>
            <person name="Lucas S."/>
            <person name="Copeland A."/>
            <person name="Lapidus A."/>
            <person name="Cheng J.-F."/>
            <person name="Bruce D."/>
            <person name="Goodwin L."/>
            <person name="Pitluck S."/>
            <person name="Land M.L."/>
            <person name="Hauser L."/>
            <person name="Chang Y.-J."/>
            <person name="Jeffries C."/>
            <person name="Wall J.D."/>
            <person name="Stahl D.A."/>
            <person name="Arkin A.P."/>
            <person name="Dehal P."/>
            <person name="Stolyar S.M."/>
            <person name="Hazen T.C."/>
            <person name="Woyke T.J."/>
        </authorList>
    </citation>
    <scope>NUCLEOTIDE SEQUENCE [LARGE SCALE GENOMIC DNA]</scope>
    <source>
        <strain evidence="1 2">JJ</strain>
    </source>
</reference>
<protein>
    <recommendedName>
        <fullName evidence="3">Adenosylcobinamide amidohydrolase</fullName>
    </recommendedName>
</protein>
<dbReference type="AlphaFoldDB" id="E1JWX1"/>
<dbReference type="EMBL" id="AECZ01000012">
    <property type="protein sequence ID" value="EFL51175.1"/>
    <property type="molecule type" value="Genomic_DNA"/>
</dbReference>
<evidence type="ECO:0000313" key="1">
    <source>
        <dbReference type="EMBL" id="EFL51175.1"/>
    </source>
</evidence>
<dbReference type="PANTHER" id="PTHR35336">
    <property type="entry name" value="ADENOSYLCOBINAMIDE AMIDOHYDROLASE"/>
    <property type="match status" value="1"/>
</dbReference>
<proteinExistence type="predicted"/>
<evidence type="ECO:0008006" key="3">
    <source>
        <dbReference type="Google" id="ProtNLM"/>
    </source>
</evidence>
<dbReference type="InterPro" id="IPR052209">
    <property type="entry name" value="CbiZ"/>
</dbReference>
<gene>
    <name evidence="1" type="ORF">DesfrDRAFT_2120</name>
</gene>
<dbReference type="Pfam" id="PF01955">
    <property type="entry name" value="CbiZ"/>
    <property type="match status" value="1"/>
</dbReference>
<comment type="caution">
    <text evidence="1">The sequence shown here is derived from an EMBL/GenBank/DDBJ whole genome shotgun (WGS) entry which is preliminary data.</text>
</comment>
<organism evidence="1 2">
    <name type="scientific">Solidesulfovibrio fructosivorans JJ]</name>
    <dbReference type="NCBI Taxonomy" id="596151"/>
    <lineage>
        <taxon>Bacteria</taxon>
        <taxon>Pseudomonadati</taxon>
        <taxon>Thermodesulfobacteriota</taxon>
        <taxon>Desulfovibrionia</taxon>
        <taxon>Desulfovibrionales</taxon>
        <taxon>Desulfovibrionaceae</taxon>
        <taxon>Solidesulfovibrio</taxon>
    </lineage>
</organism>
<dbReference type="STRING" id="596151.DesfrDRAFT_2120"/>
<dbReference type="InterPro" id="IPR002808">
    <property type="entry name" value="AdoCbi_amidolase"/>
</dbReference>
<dbReference type="eggNOG" id="COG1865">
    <property type="taxonomic scope" value="Bacteria"/>
</dbReference>
<dbReference type="PANTHER" id="PTHR35336:SF5">
    <property type="entry name" value="ADENOSYLCOBINAMIDE AMIDOHYDROLASE"/>
    <property type="match status" value="1"/>
</dbReference>
<name>E1JWX1_SOLFR</name>
<evidence type="ECO:0000313" key="2">
    <source>
        <dbReference type="Proteomes" id="UP000006250"/>
    </source>
</evidence>
<accession>E1JWX1</accession>